<dbReference type="CDD" id="cd04301">
    <property type="entry name" value="NAT_SF"/>
    <property type="match status" value="1"/>
</dbReference>
<gene>
    <name evidence="4" type="ORF">WAK64_10185</name>
</gene>
<feature type="domain" description="N-acetyltransferase" evidence="3">
    <location>
        <begin position="3"/>
        <end position="151"/>
    </location>
</feature>
<dbReference type="SUPFAM" id="SSF55729">
    <property type="entry name" value="Acyl-CoA N-acyltransferases (Nat)"/>
    <property type="match status" value="1"/>
</dbReference>
<name>A0ABU8HDJ7_9BACI</name>
<dbReference type="EMBL" id="JBBAXC010000007">
    <property type="protein sequence ID" value="MEI5907425.1"/>
    <property type="molecule type" value="Genomic_DNA"/>
</dbReference>
<sequence>MNIKLDDLTGTEITSLIEEHVHNMGVHYPDGINYGFNIEDLKKTEITFWSAWEESELVGCGALIELDSQHGELKSMKTVPSHLRKGVGKKMLEHIMNEAKKRGYRRLSLGTGAMEAFKPARKLYENYGFEYCKPFSDYEDDPYSVFMTKEL</sequence>
<evidence type="ECO:0000256" key="1">
    <source>
        <dbReference type="ARBA" id="ARBA00022679"/>
    </source>
</evidence>
<dbReference type="Gene3D" id="3.40.630.30">
    <property type="match status" value="1"/>
</dbReference>
<dbReference type="PANTHER" id="PTHR43877:SF5">
    <property type="entry name" value="BLL8307 PROTEIN"/>
    <property type="match status" value="1"/>
</dbReference>
<keyword evidence="1" id="KW-0808">Transferase</keyword>
<dbReference type="InterPro" id="IPR016181">
    <property type="entry name" value="Acyl_CoA_acyltransferase"/>
</dbReference>
<dbReference type="Proteomes" id="UP001312865">
    <property type="component" value="Unassembled WGS sequence"/>
</dbReference>
<dbReference type="InterPro" id="IPR050832">
    <property type="entry name" value="Bact_Acetyltransf"/>
</dbReference>
<keyword evidence="2" id="KW-0012">Acyltransferase</keyword>
<evidence type="ECO:0000256" key="2">
    <source>
        <dbReference type="ARBA" id="ARBA00023315"/>
    </source>
</evidence>
<protein>
    <submittedName>
        <fullName evidence="4">GNAT family N-acetyltransferase</fullName>
    </submittedName>
</protein>
<dbReference type="PROSITE" id="PS51186">
    <property type="entry name" value="GNAT"/>
    <property type="match status" value="1"/>
</dbReference>
<dbReference type="PANTHER" id="PTHR43877">
    <property type="entry name" value="AMINOALKYLPHOSPHONATE N-ACETYLTRANSFERASE-RELATED-RELATED"/>
    <property type="match status" value="1"/>
</dbReference>
<keyword evidence="5" id="KW-1185">Reference proteome</keyword>
<comment type="caution">
    <text evidence="4">The sequence shown here is derived from an EMBL/GenBank/DDBJ whole genome shotgun (WGS) entry which is preliminary data.</text>
</comment>
<reference evidence="4 5" key="1">
    <citation type="journal article" date="2018" name="J. Microbiol.">
        <title>Bacillus spongiae sp. nov., isolated from sponge of Jeju Island.</title>
        <authorList>
            <person name="Lee G.E."/>
            <person name="Im W.T."/>
            <person name="Park J.S."/>
        </authorList>
    </citation>
    <scope>NUCLEOTIDE SEQUENCE [LARGE SCALE GENOMIC DNA]</scope>
    <source>
        <strain evidence="4 5">135PIL107-10</strain>
    </source>
</reference>
<accession>A0ABU8HDJ7</accession>
<dbReference type="Pfam" id="PF00583">
    <property type="entry name" value="Acetyltransf_1"/>
    <property type="match status" value="1"/>
</dbReference>
<evidence type="ECO:0000259" key="3">
    <source>
        <dbReference type="PROSITE" id="PS51186"/>
    </source>
</evidence>
<dbReference type="RefSeq" id="WP_336586986.1">
    <property type="nucleotide sequence ID" value="NZ_JBBAXC010000007.1"/>
</dbReference>
<dbReference type="InterPro" id="IPR000182">
    <property type="entry name" value="GNAT_dom"/>
</dbReference>
<evidence type="ECO:0000313" key="5">
    <source>
        <dbReference type="Proteomes" id="UP001312865"/>
    </source>
</evidence>
<evidence type="ECO:0000313" key="4">
    <source>
        <dbReference type="EMBL" id="MEI5907425.1"/>
    </source>
</evidence>
<organism evidence="4 5">
    <name type="scientific">Bacillus spongiae</name>
    <dbReference type="NCBI Taxonomy" id="2683610"/>
    <lineage>
        <taxon>Bacteria</taxon>
        <taxon>Bacillati</taxon>
        <taxon>Bacillota</taxon>
        <taxon>Bacilli</taxon>
        <taxon>Bacillales</taxon>
        <taxon>Bacillaceae</taxon>
        <taxon>Bacillus</taxon>
    </lineage>
</organism>
<proteinExistence type="predicted"/>